<keyword evidence="2" id="KW-1185">Reference proteome</keyword>
<protein>
    <submittedName>
        <fullName evidence="1">Uncharacterized protein</fullName>
    </submittedName>
</protein>
<accession>A0ABW4GCZ6</accession>
<proteinExistence type="predicted"/>
<name>A0ABW4GCZ6_9ACTN</name>
<evidence type="ECO:0000313" key="2">
    <source>
        <dbReference type="Proteomes" id="UP001597097"/>
    </source>
</evidence>
<gene>
    <name evidence="1" type="ORF">ACFSJ0_25195</name>
</gene>
<dbReference type="EMBL" id="JBHUCM010000019">
    <property type="protein sequence ID" value="MFD1540375.1"/>
    <property type="molecule type" value="Genomic_DNA"/>
</dbReference>
<comment type="caution">
    <text evidence="1">The sequence shown here is derived from an EMBL/GenBank/DDBJ whole genome shotgun (WGS) entry which is preliminary data.</text>
</comment>
<sequence length="45" mass="4768">MRTTVKDASGTGQGKALEQVEAAWALGGGTVDILHHLPAKLRRIL</sequence>
<evidence type="ECO:0000313" key="1">
    <source>
        <dbReference type="EMBL" id="MFD1540375.1"/>
    </source>
</evidence>
<organism evidence="1 2">
    <name type="scientific">Nonomuraea guangzhouensis</name>
    <dbReference type="NCBI Taxonomy" id="1291555"/>
    <lineage>
        <taxon>Bacteria</taxon>
        <taxon>Bacillati</taxon>
        <taxon>Actinomycetota</taxon>
        <taxon>Actinomycetes</taxon>
        <taxon>Streptosporangiales</taxon>
        <taxon>Streptosporangiaceae</taxon>
        <taxon>Nonomuraea</taxon>
    </lineage>
</organism>
<reference evidence="2" key="1">
    <citation type="journal article" date="2019" name="Int. J. Syst. Evol. Microbiol.">
        <title>The Global Catalogue of Microorganisms (GCM) 10K type strain sequencing project: providing services to taxonomists for standard genome sequencing and annotation.</title>
        <authorList>
            <consortium name="The Broad Institute Genomics Platform"/>
            <consortium name="The Broad Institute Genome Sequencing Center for Infectious Disease"/>
            <person name="Wu L."/>
            <person name="Ma J."/>
        </authorList>
    </citation>
    <scope>NUCLEOTIDE SEQUENCE [LARGE SCALE GENOMIC DNA]</scope>
    <source>
        <strain evidence="2">CGMCC 1.15399</strain>
    </source>
</reference>
<dbReference type="RefSeq" id="WP_219526826.1">
    <property type="nucleotide sequence ID" value="NZ_JAHKRM010000001.1"/>
</dbReference>
<dbReference type="Proteomes" id="UP001597097">
    <property type="component" value="Unassembled WGS sequence"/>
</dbReference>